<dbReference type="Pfam" id="PF00015">
    <property type="entry name" value="MCPsignal"/>
    <property type="match status" value="1"/>
</dbReference>
<dbReference type="SUPFAM" id="SSF58104">
    <property type="entry name" value="Methyl-accepting chemotaxis protein (MCP) signaling domain"/>
    <property type="match status" value="1"/>
</dbReference>
<dbReference type="GO" id="GO:0004888">
    <property type="term" value="F:transmembrane signaling receptor activity"/>
    <property type="evidence" value="ECO:0007669"/>
    <property type="project" value="InterPro"/>
</dbReference>
<dbReference type="InterPro" id="IPR004089">
    <property type="entry name" value="MCPsignal_dom"/>
</dbReference>
<dbReference type="PRINTS" id="PR00260">
    <property type="entry name" value="CHEMTRNSDUCR"/>
</dbReference>
<protein>
    <submittedName>
        <fullName evidence="4">Putative methyl-accepting chemotaxis protein YoaH</fullName>
    </submittedName>
</protein>
<dbReference type="GO" id="GO:0007165">
    <property type="term" value="P:signal transduction"/>
    <property type="evidence" value="ECO:0007669"/>
    <property type="project" value="UniProtKB-KW"/>
</dbReference>
<gene>
    <name evidence="4" type="primary">yoaH_2</name>
    <name evidence="4" type="ORF">SDC9_118655</name>
</gene>
<organism evidence="4">
    <name type="scientific">bioreactor metagenome</name>
    <dbReference type="NCBI Taxonomy" id="1076179"/>
    <lineage>
        <taxon>unclassified sequences</taxon>
        <taxon>metagenomes</taxon>
        <taxon>ecological metagenomes</taxon>
    </lineage>
</organism>
<dbReference type="SMART" id="SM00283">
    <property type="entry name" value="MA"/>
    <property type="match status" value="1"/>
</dbReference>
<evidence type="ECO:0000256" key="2">
    <source>
        <dbReference type="ARBA" id="ARBA00029447"/>
    </source>
</evidence>
<accession>A0A645C2C5</accession>
<dbReference type="GO" id="GO:0016020">
    <property type="term" value="C:membrane"/>
    <property type="evidence" value="ECO:0007669"/>
    <property type="project" value="InterPro"/>
</dbReference>
<dbReference type="AlphaFoldDB" id="A0A645C2C5"/>
<proteinExistence type="inferred from homology"/>
<dbReference type="InterPro" id="IPR004090">
    <property type="entry name" value="Chemotax_Me-accpt_rcpt"/>
</dbReference>
<dbReference type="EMBL" id="VSSQ01024269">
    <property type="protein sequence ID" value="MPM71685.1"/>
    <property type="molecule type" value="Genomic_DNA"/>
</dbReference>
<reference evidence="4" key="1">
    <citation type="submission" date="2019-08" db="EMBL/GenBank/DDBJ databases">
        <authorList>
            <person name="Kucharzyk K."/>
            <person name="Murdoch R.W."/>
            <person name="Higgins S."/>
            <person name="Loffler F."/>
        </authorList>
    </citation>
    <scope>NUCLEOTIDE SEQUENCE</scope>
</reference>
<dbReference type="PANTHER" id="PTHR32089">
    <property type="entry name" value="METHYL-ACCEPTING CHEMOTAXIS PROTEIN MCPB"/>
    <property type="match status" value="1"/>
</dbReference>
<evidence type="ECO:0000313" key="4">
    <source>
        <dbReference type="EMBL" id="MPM71685.1"/>
    </source>
</evidence>
<dbReference type="PANTHER" id="PTHR32089:SF112">
    <property type="entry name" value="LYSOZYME-LIKE PROTEIN-RELATED"/>
    <property type="match status" value="1"/>
</dbReference>
<dbReference type="Gene3D" id="1.10.287.950">
    <property type="entry name" value="Methyl-accepting chemotaxis protein"/>
    <property type="match status" value="1"/>
</dbReference>
<sequence>MTGKTKRSSESAKEIYEIVINNNKSAEKIDSSSTMIQSIADQTNLLALNAAIEAARAGEAGRGFAVVAGEIRKLAEQTNSFTDEIKQVIEELKTRSNAAVQTIYEVKDIVNAQSDSVEETRHRFDLIADSIGATEAVIQKLTEGTKTLNMNKAKLVDLMQNLSAIAEENAAGTEEASAATEEQAASSMELSRASEGLAEIAGKLQELIRKFKI</sequence>
<evidence type="ECO:0000256" key="1">
    <source>
        <dbReference type="ARBA" id="ARBA00023224"/>
    </source>
</evidence>
<dbReference type="PROSITE" id="PS50111">
    <property type="entry name" value="CHEMOTAXIS_TRANSDUC_2"/>
    <property type="match status" value="1"/>
</dbReference>
<dbReference type="GO" id="GO:0006935">
    <property type="term" value="P:chemotaxis"/>
    <property type="evidence" value="ECO:0007669"/>
    <property type="project" value="InterPro"/>
</dbReference>
<comment type="caution">
    <text evidence="4">The sequence shown here is derived from an EMBL/GenBank/DDBJ whole genome shotgun (WGS) entry which is preliminary data.</text>
</comment>
<comment type="similarity">
    <text evidence="2">Belongs to the methyl-accepting chemotaxis (MCP) protein family.</text>
</comment>
<feature type="domain" description="Methyl-accepting transducer" evidence="3">
    <location>
        <begin position="1"/>
        <end position="184"/>
    </location>
</feature>
<evidence type="ECO:0000259" key="3">
    <source>
        <dbReference type="PROSITE" id="PS50111"/>
    </source>
</evidence>
<name>A0A645C2C5_9ZZZZ</name>
<keyword evidence="1" id="KW-0807">Transducer</keyword>